<keyword evidence="6 8" id="KW-0807">Transducer</keyword>
<dbReference type="Pfam" id="PF17200">
    <property type="entry name" value="sCache_2"/>
    <property type="match status" value="1"/>
</dbReference>
<dbReference type="GO" id="GO:0005886">
    <property type="term" value="C:plasma membrane"/>
    <property type="evidence" value="ECO:0007669"/>
    <property type="project" value="UniProtKB-SubCell"/>
</dbReference>
<dbReference type="KEGG" id="gsu:GSU1030"/>
<dbReference type="HOGENOM" id="CLU_000445_107_21_7"/>
<evidence type="ECO:0000313" key="12">
    <source>
        <dbReference type="EMBL" id="AAR34357.1"/>
    </source>
</evidence>
<organism evidence="12 13">
    <name type="scientific">Geobacter sulfurreducens (strain ATCC 51573 / DSM 12127 / PCA)</name>
    <dbReference type="NCBI Taxonomy" id="243231"/>
    <lineage>
        <taxon>Bacteria</taxon>
        <taxon>Pseudomonadati</taxon>
        <taxon>Thermodesulfobacteriota</taxon>
        <taxon>Desulfuromonadia</taxon>
        <taxon>Geobacterales</taxon>
        <taxon>Geobacteraceae</taxon>
        <taxon>Geobacter</taxon>
    </lineage>
</organism>
<evidence type="ECO:0000259" key="10">
    <source>
        <dbReference type="PROSITE" id="PS50111"/>
    </source>
</evidence>
<dbReference type="PROSITE" id="PS50885">
    <property type="entry name" value="HAMP"/>
    <property type="match status" value="1"/>
</dbReference>
<evidence type="ECO:0000256" key="2">
    <source>
        <dbReference type="ARBA" id="ARBA00022475"/>
    </source>
</evidence>
<dbReference type="SUPFAM" id="SSF58104">
    <property type="entry name" value="Methyl-accepting chemotaxis protein (MCP) signaling domain"/>
    <property type="match status" value="1"/>
</dbReference>
<dbReference type="PANTHER" id="PTHR32089:SF112">
    <property type="entry name" value="LYSOZYME-LIKE PROTEIN-RELATED"/>
    <property type="match status" value="1"/>
</dbReference>
<dbReference type="InParanoid" id="Q74ED2"/>
<dbReference type="SMART" id="SM00304">
    <property type="entry name" value="HAMP"/>
    <property type="match status" value="1"/>
</dbReference>
<dbReference type="FunCoup" id="Q74ED2">
    <property type="interactions" value="201"/>
</dbReference>
<feature type="domain" description="Methyl-accepting transducer" evidence="10">
    <location>
        <begin position="276"/>
        <end position="512"/>
    </location>
</feature>
<dbReference type="PROSITE" id="PS50111">
    <property type="entry name" value="CHEMOTAXIS_TRANSDUC_2"/>
    <property type="match status" value="1"/>
</dbReference>
<comment type="subcellular location">
    <subcellularLocation>
        <location evidence="1">Cell membrane</location>
        <topology evidence="1">Multi-pass membrane protein</topology>
    </subcellularLocation>
</comment>
<dbReference type="CDD" id="cd06225">
    <property type="entry name" value="HAMP"/>
    <property type="match status" value="1"/>
</dbReference>
<dbReference type="SMART" id="SM01049">
    <property type="entry name" value="Cache_2"/>
    <property type="match status" value="1"/>
</dbReference>
<proteinExistence type="inferred from homology"/>
<dbReference type="Pfam" id="PF00672">
    <property type="entry name" value="HAMP"/>
    <property type="match status" value="1"/>
</dbReference>
<evidence type="ECO:0000256" key="4">
    <source>
        <dbReference type="ARBA" id="ARBA00022989"/>
    </source>
</evidence>
<name>Q74ED2_GEOSL</name>
<dbReference type="GO" id="GO:0007165">
    <property type="term" value="P:signal transduction"/>
    <property type="evidence" value="ECO:0007669"/>
    <property type="project" value="UniProtKB-KW"/>
</dbReference>
<dbReference type="SMR" id="Q74ED2"/>
<accession>Q74ED2</accession>
<dbReference type="InterPro" id="IPR033480">
    <property type="entry name" value="sCache_2"/>
</dbReference>
<dbReference type="InterPro" id="IPR003660">
    <property type="entry name" value="HAMP_dom"/>
</dbReference>
<evidence type="ECO:0000256" key="1">
    <source>
        <dbReference type="ARBA" id="ARBA00004651"/>
    </source>
</evidence>
<evidence type="ECO:0000313" key="13">
    <source>
        <dbReference type="Proteomes" id="UP000000577"/>
    </source>
</evidence>
<gene>
    <name evidence="12" type="primary">mcp40H-5</name>
    <name evidence="12" type="ordered locus">GSU1030</name>
</gene>
<evidence type="ECO:0000256" key="7">
    <source>
        <dbReference type="ARBA" id="ARBA00029447"/>
    </source>
</evidence>
<keyword evidence="13" id="KW-1185">Reference proteome</keyword>
<dbReference type="Proteomes" id="UP000000577">
    <property type="component" value="Chromosome"/>
</dbReference>
<keyword evidence="3 9" id="KW-0812">Transmembrane</keyword>
<dbReference type="Gene3D" id="3.30.450.20">
    <property type="entry name" value="PAS domain"/>
    <property type="match status" value="1"/>
</dbReference>
<dbReference type="eggNOG" id="COG0840">
    <property type="taxonomic scope" value="Bacteria"/>
</dbReference>
<dbReference type="AlphaFoldDB" id="Q74ED2"/>
<keyword evidence="4 9" id="KW-1133">Transmembrane helix</keyword>
<dbReference type="Gene3D" id="1.10.287.950">
    <property type="entry name" value="Methyl-accepting chemotaxis protein"/>
    <property type="match status" value="1"/>
</dbReference>
<evidence type="ECO:0000256" key="5">
    <source>
        <dbReference type="ARBA" id="ARBA00023136"/>
    </source>
</evidence>
<dbReference type="Pfam" id="PF00015">
    <property type="entry name" value="MCPsignal"/>
    <property type="match status" value="1"/>
</dbReference>
<dbReference type="OrthoDB" id="9791237at2"/>
<evidence type="ECO:0000259" key="11">
    <source>
        <dbReference type="PROSITE" id="PS50885"/>
    </source>
</evidence>
<dbReference type="RefSeq" id="WP_010941693.1">
    <property type="nucleotide sequence ID" value="NC_002939.5"/>
</dbReference>
<dbReference type="PANTHER" id="PTHR32089">
    <property type="entry name" value="METHYL-ACCEPTING CHEMOTAXIS PROTEIN MCPB"/>
    <property type="match status" value="1"/>
</dbReference>
<feature type="domain" description="HAMP" evidence="11">
    <location>
        <begin position="217"/>
        <end position="271"/>
    </location>
</feature>
<dbReference type="PATRIC" id="fig|243231.5.peg.1030"/>
<keyword evidence="2" id="KW-1003">Cell membrane</keyword>
<comment type="similarity">
    <text evidence="7">Belongs to the methyl-accepting chemotaxis (MCP) protein family.</text>
</comment>
<reference evidence="12 13" key="1">
    <citation type="journal article" date="2003" name="Science">
        <title>Genome of Geobacter sulfurreducens: metal reduction in subsurface environments.</title>
        <authorList>
            <person name="Methe B.A."/>
            <person name="Nelson K.E."/>
            <person name="Eisen J.A."/>
            <person name="Paulsen I.T."/>
            <person name="Nelson W."/>
            <person name="Heidelberg J.F."/>
            <person name="Wu D."/>
            <person name="Wu M."/>
            <person name="Ward N."/>
            <person name="Beanan M.J."/>
            <person name="Dodson R.J."/>
            <person name="Madupu R."/>
            <person name="Brinkac L.M."/>
            <person name="Daugherty S.C."/>
            <person name="DeBoy R.T."/>
            <person name="Durkin A.S."/>
            <person name="Gwinn M."/>
            <person name="Kolonay J.F."/>
            <person name="Sullivan S.A."/>
            <person name="Haft D.H."/>
            <person name="Selengut J."/>
            <person name="Davidsen T.M."/>
            <person name="Zafar N."/>
            <person name="White O."/>
            <person name="Tran B."/>
            <person name="Romero C."/>
            <person name="Forberger H.A."/>
            <person name="Weidman J."/>
            <person name="Khouri H."/>
            <person name="Feldblyum T.V."/>
            <person name="Utterback T.R."/>
            <person name="Van Aken S.E."/>
            <person name="Lovley D.R."/>
            <person name="Fraser C.M."/>
        </authorList>
    </citation>
    <scope>NUCLEOTIDE SEQUENCE [LARGE SCALE GENOMIC DNA]</scope>
    <source>
        <strain evidence="13">ATCC 51573 / DSM 12127 / PCA</strain>
    </source>
</reference>
<dbReference type="SMART" id="SM00283">
    <property type="entry name" value="MA"/>
    <property type="match status" value="1"/>
</dbReference>
<feature type="transmembrane region" description="Helical" evidence="9">
    <location>
        <begin position="197"/>
        <end position="217"/>
    </location>
</feature>
<evidence type="ECO:0000256" key="3">
    <source>
        <dbReference type="ARBA" id="ARBA00022692"/>
    </source>
</evidence>
<dbReference type="EnsemblBacteria" id="AAR34357">
    <property type="protein sequence ID" value="AAR34357"/>
    <property type="gene ID" value="GSU1030"/>
</dbReference>
<feature type="transmembrane region" description="Helical" evidence="9">
    <location>
        <begin position="15"/>
        <end position="38"/>
    </location>
</feature>
<dbReference type="GO" id="GO:0006935">
    <property type="term" value="P:chemotaxis"/>
    <property type="evidence" value="ECO:0000318"/>
    <property type="project" value="GO_Central"/>
</dbReference>
<sequence>MAIKSFKDWRILPKIIGAALLGVALLAAVVLFYFLPMVEKQEMESRKRATRQSVELAFGIVGAYEARIAAGELTVDEAKERAAADIKKLRYAKKEYFWINDSSARLVAHPLRPENEGKDMGDFKDADGKLIYREFAKAAGAENGELFVDYRQIKPNEKTPLPKVSFVKYHKPWDWVIGTGIYVDDVKRDITMLRWKIIGAIVVAGAVACLLVLFAGVRITRPLKVVVSSLEDIAQGEGDLTRRIDVVTRDEVGDLGRAFNQFIEKLHNIISQVVQNSMQVASAAAQIHSTSEQTATGAEEVAAQAGTVATAGEEMASTSSEIARNCMAAAENSRQANDTALKGSHVVKETLTVMTRIADRVKESAHTVESLGSRSDQIGEIVGTIQDIADQTNLLALNAAIEAARAGEQGRGFAVVADEVRALAERTTKATKEIGQMIRSIQQETKLAVSSMEEGVKEVERGTSEAAKSGEALEEILHQIGEVTNQVNQIATAAEQQTATTSEISSNIHEITEVITQTTRGAQDSASATSDLARLAEELQRLVGQFRLS</sequence>
<evidence type="ECO:0000256" key="8">
    <source>
        <dbReference type="PROSITE-ProRule" id="PRU00284"/>
    </source>
</evidence>
<dbReference type="STRING" id="243231.GSU1030"/>
<reference evidence="12 13" key="2">
    <citation type="journal article" date="2012" name="BMC Genomics">
        <title>Comparative genomic analysis of Geobacter sulfurreducens KN400, a strain with enhanced capacity for extracellular electron transfer and electricity production.</title>
        <authorList>
            <person name="Butler J.E."/>
            <person name="Young N.D."/>
            <person name="Aklujkar M."/>
            <person name="Lovley D.R."/>
        </authorList>
    </citation>
    <scope>NUCLEOTIDE SEQUENCE [LARGE SCALE GENOMIC DNA]</scope>
    <source>
        <strain evidence="13">ATCC 51573 / DSM 12127 / PCA</strain>
    </source>
</reference>
<dbReference type="CDD" id="cd11386">
    <property type="entry name" value="MCP_signal"/>
    <property type="match status" value="1"/>
</dbReference>
<dbReference type="InterPro" id="IPR004089">
    <property type="entry name" value="MCPsignal_dom"/>
</dbReference>
<evidence type="ECO:0000256" key="9">
    <source>
        <dbReference type="SAM" id="Phobius"/>
    </source>
</evidence>
<evidence type="ECO:0000256" key="6">
    <source>
        <dbReference type="ARBA" id="ARBA00023224"/>
    </source>
</evidence>
<dbReference type="EMBL" id="AE017180">
    <property type="protein sequence ID" value="AAR34357.1"/>
    <property type="molecule type" value="Genomic_DNA"/>
</dbReference>
<dbReference type="FunFam" id="1.10.287.950:FF:000001">
    <property type="entry name" value="Methyl-accepting chemotaxis sensory transducer"/>
    <property type="match status" value="1"/>
</dbReference>
<keyword evidence="5 9" id="KW-0472">Membrane</keyword>
<protein>
    <submittedName>
        <fullName evidence="12">Methyl-accepting chemotaxis sensory transducer, class 40H, Cache_2 domain-containing</fullName>
    </submittedName>
</protein>